<accession>A0ABS3YSZ5</accession>
<dbReference type="Proteomes" id="UP000677244">
    <property type="component" value="Unassembled WGS sequence"/>
</dbReference>
<dbReference type="InterPro" id="IPR002035">
    <property type="entry name" value="VWF_A"/>
</dbReference>
<name>A0ABS3YSZ5_9BACT</name>
<proteinExistence type="predicted"/>
<evidence type="ECO:0000313" key="2">
    <source>
        <dbReference type="EMBL" id="MBO9201031.1"/>
    </source>
</evidence>
<gene>
    <name evidence="2" type="ORF">J7I42_12195</name>
</gene>
<dbReference type="PROSITE" id="PS50234">
    <property type="entry name" value="VWFA"/>
    <property type="match status" value="1"/>
</dbReference>
<dbReference type="InterPro" id="IPR036465">
    <property type="entry name" value="vWFA_dom_sf"/>
</dbReference>
<keyword evidence="3" id="KW-1185">Reference proteome</keyword>
<reference evidence="2 3" key="1">
    <citation type="submission" date="2021-03" db="EMBL/GenBank/DDBJ databases">
        <title>Assistant Professor.</title>
        <authorList>
            <person name="Huq M.A."/>
        </authorList>
    </citation>
    <scope>NUCLEOTIDE SEQUENCE [LARGE SCALE GENOMIC DNA]</scope>
    <source>
        <strain evidence="2 3">MAH-29</strain>
    </source>
</reference>
<evidence type="ECO:0000313" key="3">
    <source>
        <dbReference type="Proteomes" id="UP000677244"/>
    </source>
</evidence>
<dbReference type="Gene3D" id="3.40.50.410">
    <property type="entry name" value="von Willebrand factor, type A domain"/>
    <property type="match status" value="1"/>
</dbReference>
<protein>
    <submittedName>
        <fullName evidence="2">VWA domain-containing protein</fullName>
    </submittedName>
</protein>
<comment type="caution">
    <text evidence="2">The sequence shown here is derived from an EMBL/GenBank/DDBJ whole genome shotgun (WGS) entry which is preliminary data.</text>
</comment>
<feature type="domain" description="VWFA" evidence="1">
    <location>
        <begin position="65"/>
        <end position="295"/>
    </location>
</feature>
<organism evidence="2 3">
    <name type="scientific">Niastella soli</name>
    <dbReference type="NCBI Taxonomy" id="2821487"/>
    <lineage>
        <taxon>Bacteria</taxon>
        <taxon>Pseudomonadati</taxon>
        <taxon>Bacteroidota</taxon>
        <taxon>Chitinophagia</taxon>
        <taxon>Chitinophagales</taxon>
        <taxon>Chitinophagaceae</taxon>
        <taxon>Niastella</taxon>
    </lineage>
</organism>
<dbReference type="EMBL" id="JAGHKO010000001">
    <property type="protein sequence ID" value="MBO9201031.1"/>
    <property type="molecule type" value="Genomic_DNA"/>
</dbReference>
<sequence>MSNNTWICVNNNGHAYDTITAEQNSYFCPKCPYGEGILLNQGPVSIDNEGTIIPPMTQQQEDLGLCIMLLDCSGSMAEPAFMNHPMSKRDLIAKSVSAGIFSLSGNPLKEFAYVLIIGFDHEIEILVPYMSIEKLVQEYRDAAGLEHALKEKMYKKNGATDINGALEVAFRFTQQFINSEISILGTYKPRIQAVLDDNMMNHSIPNVRVLLFTDGGQFMGPDKTTLNPSPFRNLQYDGKVFDLLMSAYYGSSSDKDYDKLKSLASKCPRHPSTDQFFLFDDPTKVANLKGLFRMASGASGFCPTCLDEANTVTRDF</sequence>
<dbReference type="RefSeq" id="WP_209139062.1">
    <property type="nucleotide sequence ID" value="NZ_JAGHKO010000001.1"/>
</dbReference>
<evidence type="ECO:0000259" key="1">
    <source>
        <dbReference type="PROSITE" id="PS50234"/>
    </source>
</evidence>
<dbReference type="SUPFAM" id="SSF53300">
    <property type="entry name" value="vWA-like"/>
    <property type="match status" value="1"/>
</dbReference>